<feature type="compositionally biased region" description="Acidic residues" evidence="2">
    <location>
        <begin position="472"/>
        <end position="496"/>
    </location>
</feature>
<dbReference type="GO" id="GO:0019888">
    <property type="term" value="F:protein phosphatase regulator activity"/>
    <property type="evidence" value="ECO:0007669"/>
    <property type="project" value="TreeGrafter"/>
</dbReference>
<dbReference type="Pfam" id="PF10488">
    <property type="entry name" value="PP1c_bdg"/>
    <property type="match status" value="1"/>
</dbReference>
<feature type="compositionally biased region" description="Polar residues" evidence="2">
    <location>
        <begin position="515"/>
        <end position="531"/>
    </location>
</feature>
<proteinExistence type="inferred from homology"/>
<protein>
    <recommendedName>
        <fullName evidence="3">Protein phosphatase 1 regulatory subunit 15A/B C-terminal domain-containing protein</fullName>
    </recommendedName>
</protein>
<feature type="compositionally biased region" description="Low complexity" evidence="2">
    <location>
        <begin position="550"/>
        <end position="564"/>
    </location>
</feature>
<evidence type="ECO:0000256" key="2">
    <source>
        <dbReference type="SAM" id="MobiDB-lite"/>
    </source>
</evidence>
<sequence length="719" mass="79013">MFRGIHSNELYSKEDTAPAAAPGLSVTSLRHGNQESSWIGILSVVSRPALSFLQKYLLGRFRTSAAPSGVSGWEDGEVKRSFNGENVFLGQLDDFMPTAENQFTCHLHYPHETSGFDTNSSGALSWLSPDSLRELGIHSNTDVDIPMRQQTSTTGYLATARNFLSQVLVNAVSAQDVKSSEHGQGLGRDSWSSDAVASRVKSNWWWGGIWGSDENSHGWLSNMSWRPCTGASAQQCRKNDSSGHCQQAESGTATGVAKPTELFEQCNDGGSVHSESAGPSYHKGQPDNCISKTARPESLLSEKPLLACQPFCEHLVSARAATTCSEVAVLTPDQDNGYSSLEEEHSNSRTHIVEPPCPEQGYLEAGERAEELACPTKGIMSGEASAQLSDEETREEGEGQADDSDLSDSEEEEEQEVRIPPSPQMPRCQNKAIAYIMGSPCSEESESEPGEDGDWDSEDDDGFDSEGSTDFSDSDDLDEEAEEEEGRESDAEEADAEVERLWNSLCQSRDPYNPRNFTAALQTAPRPSTLTVEGAACAAQGEDDALLEDPVTPLSSPSSSPKPLVSEEESWEEASEVDEAESLRLWNSFSCSGDPYSPLNFQATIRTREPTGGRSRKPPPSSRYQKQDAEERLDSGFSEVIPTLDQTIASCTKLKKVRFVEEVEEFYASSDEDRRGPWEEFARDRCRFLRRVQETEDAIGYCLAPTFRVLIFERLYQGC</sequence>
<feature type="region of interest" description="Disordered" evidence="2">
    <location>
        <begin position="384"/>
        <end position="578"/>
    </location>
</feature>
<comment type="caution">
    <text evidence="4">The sequence shown here is derived from an EMBL/GenBank/DDBJ whole genome shotgun (WGS) entry which is preliminary data.</text>
</comment>
<reference evidence="4" key="1">
    <citation type="submission" date="2021-01" db="EMBL/GenBank/DDBJ databases">
        <authorList>
            <person name="Zahm M."/>
            <person name="Roques C."/>
            <person name="Cabau C."/>
            <person name="Klopp C."/>
            <person name="Donnadieu C."/>
            <person name="Jouanno E."/>
            <person name="Lampietro C."/>
            <person name="Louis A."/>
            <person name="Herpin A."/>
            <person name="Echchiki A."/>
            <person name="Berthelot C."/>
            <person name="Parey E."/>
            <person name="Roest-Crollius H."/>
            <person name="Braasch I."/>
            <person name="Postlethwait J."/>
            <person name="Bobe J."/>
            <person name="Montfort J."/>
            <person name="Bouchez O."/>
            <person name="Begum T."/>
            <person name="Mejri S."/>
            <person name="Adams A."/>
            <person name="Chen W.-J."/>
            <person name="Guiguen Y."/>
        </authorList>
    </citation>
    <scope>NUCLEOTIDE SEQUENCE</scope>
    <source>
        <tissue evidence="4">Blood</tissue>
    </source>
</reference>
<dbReference type="Proteomes" id="UP000829720">
    <property type="component" value="Unassembled WGS sequence"/>
</dbReference>
<dbReference type="PANTHER" id="PTHR16489:SF11">
    <property type="entry name" value="PROTEIN PHOSPHATASE 1 REGULATORY SUBUNIT 15B"/>
    <property type="match status" value="1"/>
</dbReference>
<dbReference type="InterPro" id="IPR051254">
    <property type="entry name" value="PPP1R15"/>
</dbReference>
<feature type="region of interest" description="Disordered" evidence="2">
    <location>
        <begin position="605"/>
        <end position="627"/>
    </location>
</feature>
<dbReference type="GO" id="GO:0000164">
    <property type="term" value="C:protein phosphatase type 1 complex"/>
    <property type="evidence" value="ECO:0007669"/>
    <property type="project" value="TreeGrafter"/>
</dbReference>
<dbReference type="GO" id="GO:0034976">
    <property type="term" value="P:response to endoplasmic reticulum stress"/>
    <property type="evidence" value="ECO:0007669"/>
    <property type="project" value="TreeGrafter"/>
</dbReference>
<organism evidence="4 5">
    <name type="scientific">Albula goreensis</name>
    <dbReference type="NCBI Taxonomy" id="1534307"/>
    <lineage>
        <taxon>Eukaryota</taxon>
        <taxon>Metazoa</taxon>
        <taxon>Chordata</taxon>
        <taxon>Craniata</taxon>
        <taxon>Vertebrata</taxon>
        <taxon>Euteleostomi</taxon>
        <taxon>Actinopterygii</taxon>
        <taxon>Neopterygii</taxon>
        <taxon>Teleostei</taxon>
        <taxon>Albuliformes</taxon>
        <taxon>Albulidae</taxon>
        <taxon>Albula</taxon>
    </lineage>
</organism>
<dbReference type="OrthoDB" id="5976067at2759"/>
<dbReference type="InterPro" id="IPR019523">
    <property type="entry name" value="Prot_Pase1_reg-su15A/B_C"/>
</dbReference>
<feature type="compositionally biased region" description="Acidic residues" evidence="2">
    <location>
        <begin position="566"/>
        <end position="578"/>
    </location>
</feature>
<dbReference type="PANTHER" id="PTHR16489">
    <property type="entry name" value="GH11727P"/>
    <property type="match status" value="1"/>
</dbReference>
<feature type="compositionally biased region" description="Acidic residues" evidence="2">
    <location>
        <begin position="389"/>
        <end position="415"/>
    </location>
</feature>
<gene>
    <name evidence="4" type="ORF">AGOR_G00155830</name>
</gene>
<dbReference type="GO" id="GO:0005783">
    <property type="term" value="C:endoplasmic reticulum"/>
    <property type="evidence" value="ECO:0007669"/>
    <property type="project" value="TreeGrafter"/>
</dbReference>
<feature type="compositionally biased region" description="Acidic residues" evidence="2">
    <location>
        <begin position="443"/>
        <end position="464"/>
    </location>
</feature>
<evidence type="ECO:0000313" key="5">
    <source>
        <dbReference type="Proteomes" id="UP000829720"/>
    </source>
</evidence>
<comment type="similarity">
    <text evidence="1">Belongs to the PPP1R15 family.</text>
</comment>
<accession>A0A8T3CZ75</accession>
<keyword evidence="5" id="KW-1185">Reference proteome</keyword>
<dbReference type="GO" id="GO:0051246">
    <property type="term" value="P:regulation of protein metabolic process"/>
    <property type="evidence" value="ECO:0007669"/>
    <property type="project" value="UniProtKB-ARBA"/>
</dbReference>
<evidence type="ECO:0000259" key="3">
    <source>
        <dbReference type="Pfam" id="PF10488"/>
    </source>
</evidence>
<dbReference type="AlphaFoldDB" id="A0A8T3CZ75"/>
<feature type="region of interest" description="Disordered" evidence="2">
    <location>
        <begin position="333"/>
        <end position="359"/>
    </location>
</feature>
<dbReference type="EMBL" id="JAERUA010000014">
    <property type="protein sequence ID" value="KAI1890649.1"/>
    <property type="molecule type" value="Genomic_DNA"/>
</dbReference>
<feature type="domain" description="Protein phosphatase 1 regulatory subunit 15A/B C-terminal" evidence="3">
    <location>
        <begin position="494"/>
        <end position="715"/>
    </location>
</feature>
<name>A0A8T3CZ75_9TELE</name>
<evidence type="ECO:0000313" key="4">
    <source>
        <dbReference type="EMBL" id="KAI1890649.1"/>
    </source>
</evidence>
<evidence type="ECO:0000256" key="1">
    <source>
        <dbReference type="ARBA" id="ARBA00010161"/>
    </source>
</evidence>